<evidence type="ECO:0000313" key="15">
    <source>
        <dbReference type="EMBL" id="RRD04609.1"/>
    </source>
</evidence>
<keyword evidence="3" id="KW-0812">Transmembrane</keyword>
<dbReference type="InterPro" id="IPR018087">
    <property type="entry name" value="Glyco_hydro_5_CS"/>
</dbReference>
<dbReference type="InterPro" id="IPR017853">
    <property type="entry name" value="GH"/>
</dbReference>
<evidence type="ECO:0000256" key="10">
    <source>
        <dbReference type="ARBA" id="ARBA00023316"/>
    </source>
</evidence>
<dbReference type="GO" id="GO:0009251">
    <property type="term" value="P:glucan catabolic process"/>
    <property type="evidence" value="ECO:0007669"/>
    <property type="project" value="TreeGrafter"/>
</dbReference>
<evidence type="ECO:0000256" key="5">
    <source>
        <dbReference type="ARBA" id="ARBA00022968"/>
    </source>
</evidence>
<dbReference type="SUPFAM" id="SSF51445">
    <property type="entry name" value="(Trans)glycosidases"/>
    <property type="match status" value="1"/>
</dbReference>
<gene>
    <name evidence="15" type="ORF">EII34_09925</name>
</gene>
<dbReference type="EMBL" id="RQZG01000010">
    <property type="protein sequence ID" value="RRD04609.1"/>
    <property type="molecule type" value="Genomic_DNA"/>
</dbReference>
<comment type="subcellular location">
    <subcellularLocation>
        <location evidence="1">Cell membrane</location>
        <topology evidence="1">Single-pass type II membrane protein</topology>
    </subcellularLocation>
</comment>
<keyword evidence="10" id="KW-0961">Cell wall biogenesis/degradation</keyword>
<keyword evidence="8" id="KW-0325">Glycoprotein</keyword>
<evidence type="ECO:0000256" key="8">
    <source>
        <dbReference type="ARBA" id="ARBA00023180"/>
    </source>
</evidence>
<comment type="similarity">
    <text evidence="13">Belongs to the glycosyl hydrolase 5 (cellulase A) family.</text>
</comment>
<evidence type="ECO:0000259" key="14">
    <source>
        <dbReference type="Pfam" id="PF00150"/>
    </source>
</evidence>
<comment type="function">
    <text evidence="11">Glucosidase involved in the degradation of cellulosic biomass. Active on lichenan.</text>
</comment>
<dbReference type="GO" id="GO:0005576">
    <property type="term" value="C:extracellular region"/>
    <property type="evidence" value="ECO:0007669"/>
    <property type="project" value="TreeGrafter"/>
</dbReference>
<protein>
    <recommendedName>
        <fullName evidence="12">Exo-1,3-beta-glucanase D</fullName>
    </recommendedName>
</protein>
<dbReference type="OrthoDB" id="4771662at2"/>
<evidence type="ECO:0000256" key="1">
    <source>
        <dbReference type="ARBA" id="ARBA00004401"/>
    </source>
</evidence>
<keyword evidence="2" id="KW-1003">Cell membrane</keyword>
<keyword evidence="7" id="KW-0472">Membrane</keyword>
<evidence type="ECO:0000256" key="9">
    <source>
        <dbReference type="ARBA" id="ARBA00023295"/>
    </source>
</evidence>
<dbReference type="Gene3D" id="3.20.20.80">
    <property type="entry name" value="Glycosidases"/>
    <property type="match status" value="1"/>
</dbReference>
<comment type="caution">
    <text evidence="15">The sequence shown here is derived from an EMBL/GenBank/DDBJ whole genome shotgun (WGS) entry which is preliminary data.</text>
</comment>
<dbReference type="Proteomes" id="UP000280819">
    <property type="component" value="Unassembled WGS sequence"/>
</dbReference>
<dbReference type="AlphaFoldDB" id="A0A3P1T5F8"/>
<evidence type="ECO:0000256" key="6">
    <source>
        <dbReference type="ARBA" id="ARBA00022989"/>
    </source>
</evidence>
<evidence type="ECO:0000256" key="7">
    <source>
        <dbReference type="ARBA" id="ARBA00023136"/>
    </source>
</evidence>
<evidence type="ECO:0000256" key="12">
    <source>
        <dbReference type="ARBA" id="ARBA00041260"/>
    </source>
</evidence>
<evidence type="ECO:0000256" key="4">
    <source>
        <dbReference type="ARBA" id="ARBA00022801"/>
    </source>
</evidence>
<reference evidence="15 16" key="1">
    <citation type="submission" date="2018-11" db="EMBL/GenBank/DDBJ databases">
        <title>Genomes From Bacteria Associated with the Canine Oral Cavity: a Test Case for Automated Genome-Based Taxonomic Assignment.</title>
        <authorList>
            <person name="Coil D.A."/>
            <person name="Jospin G."/>
            <person name="Darling A.E."/>
            <person name="Wallis C."/>
            <person name="Davis I.J."/>
            <person name="Harris S."/>
            <person name="Eisen J.A."/>
            <person name="Holcombe L.J."/>
            <person name="O'Flynn C."/>
        </authorList>
    </citation>
    <scope>NUCLEOTIDE SEQUENCE [LARGE SCALE GENOMIC DNA]</scope>
    <source>
        <strain evidence="15 16">OH887_COT-365</strain>
    </source>
</reference>
<evidence type="ECO:0000313" key="16">
    <source>
        <dbReference type="Proteomes" id="UP000280819"/>
    </source>
</evidence>
<evidence type="ECO:0000256" key="2">
    <source>
        <dbReference type="ARBA" id="ARBA00022475"/>
    </source>
</evidence>
<evidence type="ECO:0000256" key="11">
    <source>
        <dbReference type="ARBA" id="ARBA00037126"/>
    </source>
</evidence>
<evidence type="ECO:0000256" key="3">
    <source>
        <dbReference type="ARBA" id="ARBA00022692"/>
    </source>
</evidence>
<dbReference type="GO" id="GO:0005886">
    <property type="term" value="C:plasma membrane"/>
    <property type="evidence" value="ECO:0007669"/>
    <property type="project" value="UniProtKB-SubCell"/>
</dbReference>
<dbReference type="Pfam" id="PF00150">
    <property type="entry name" value="Cellulase"/>
    <property type="match status" value="1"/>
</dbReference>
<organism evidence="15 16">
    <name type="scientific">Arachnia propionica</name>
    <dbReference type="NCBI Taxonomy" id="1750"/>
    <lineage>
        <taxon>Bacteria</taxon>
        <taxon>Bacillati</taxon>
        <taxon>Actinomycetota</taxon>
        <taxon>Actinomycetes</taxon>
        <taxon>Propionibacteriales</taxon>
        <taxon>Propionibacteriaceae</taxon>
        <taxon>Arachnia</taxon>
    </lineage>
</organism>
<dbReference type="InterPro" id="IPR001547">
    <property type="entry name" value="Glyco_hydro_5"/>
</dbReference>
<keyword evidence="9 13" id="KW-0326">Glycosidase</keyword>
<dbReference type="GO" id="GO:0071555">
    <property type="term" value="P:cell wall organization"/>
    <property type="evidence" value="ECO:0007669"/>
    <property type="project" value="UniProtKB-KW"/>
</dbReference>
<dbReference type="GO" id="GO:0008422">
    <property type="term" value="F:beta-glucosidase activity"/>
    <property type="evidence" value="ECO:0007669"/>
    <property type="project" value="TreeGrafter"/>
</dbReference>
<sequence length="375" mass="42107">METIRCRDGVFTLAGAPVQLRGVGVGNWLLPEGYMWRINEGATSPRRLERLVADALGQDAAAAFWQDFRDAFFTRDDVAAIAGLGFDHLRLPLNSRLFIDADGGEVAEGWARVDQCLAWAEEFGLLVLLDLHGAPGGQTGSNIDDSVRDLPELFTDAAARELCLELWRRLARRYRRHPALLGYDLLNEPLPEEHSGLWDRLVPLYRDLTAVVRAEDPHHPVMYEGAHWATNFQMFTEGLDDNACLQFHHYWSPVDAGRFTAIREQAASLGMACYMGESGENSSEWLHSMFHTCEELRIPWNLWPWKKLGTTTSPVSAPVPDGWDEFVAHAEGRGPSPGRERTADLLAQFLRAVRLEDCEPRHRVIDALPIEGAMP</sequence>
<dbReference type="RefSeq" id="WP_124844999.1">
    <property type="nucleotide sequence ID" value="NZ_RQZG01000010.1"/>
</dbReference>
<keyword evidence="6" id="KW-1133">Transmembrane helix</keyword>
<feature type="domain" description="Glycoside hydrolase family 5" evidence="14">
    <location>
        <begin position="74"/>
        <end position="306"/>
    </location>
</feature>
<keyword evidence="5" id="KW-0735">Signal-anchor</keyword>
<name>A0A3P1T5F8_9ACTN</name>
<accession>A0A3P1T5F8</accession>
<evidence type="ECO:0000256" key="13">
    <source>
        <dbReference type="RuleBase" id="RU361153"/>
    </source>
</evidence>
<dbReference type="InterPro" id="IPR050386">
    <property type="entry name" value="Glycosyl_hydrolase_5"/>
</dbReference>
<dbReference type="GO" id="GO:0009986">
    <property type="term" value="C:cell surface"/>
    <property type="evidence" value="ECO:0007669"/>
    <property type="project" value="TreeGrafter"/>
</dbReference>
<dbReference type="PANTHER" id="PTHR31297:SF34">
    <property type="entry name" value="GLUCAN 1,3-BETA-GLUCOSIDASE 2"/>
    <property type="match status" value="1"/>
</dbReference>
<dbReference type="PROSITE" id="PS00659">
    <property type="entry name" value="GLYCOSYL_HYDROL_F5"/>
    <property type="match status" value="1"/>
</dbReference>
<dbReference type="PANTHER" id="PTHR31297">
    <property type="entry name" value="GLUCAN ENDO-1,6-BETA-GLUCOSIDASE B"/>
    <property type="match status" value="1"/>
</dbReference>
<keyword evidence="4 13" id="KW-0378">Hydrolase</keyword>
<proteinExistence type="inferred from homology"/>